<gene>
    <name evidence="7" type="ORF">UR61_C0061G0004</name>
</gene>
<dbReference type="InterPro" id="IPR050668">
    <property type="entry name" value="Cytochrome_b5"/>
</dbReference>
<dbReference type="SUPFAM" id="SSF55856">
    <property type="entry name" value="Cytochrome b5-like heme/steroid binding domain"/>
    <property type="match status" value="1"/>
</dbReference>
<keyword evidence="5" id="KW-1133">Transmembrane helix</keyword>
<feature type="transmembrane region" description="Helical" evidence="5">
    <location>
        <begin position="132"/>
        <end position="150"/>
    </location>
</feature>
<feature type="domain" description="Cytochrome b5 heme-binding" evidence="6">
    <location>
        <begin position="18"/>
        <end position="98"/>
    </location>
</feature>
<evidence type="ECO:0000256" key="1">
    <source>
        <dbReference type="ARBA" id="ARBA00022617"/>
    </source>
</evidence>
<keyword evidence="5" id="KW-0472">Membrane</keyword>
<name>A0A0G0B3A1_9BACT</name>
<dbReference type="GO" id="GO:0046872">
    <property type="term" value="F:metal ion binding"/>
    <property type="evidence" value="ECO:0007669"/>
    <property type="project" value="UniProtKB-KW"/>
</dbReference>
<dbReference type="Proteomes" id="UP000033866">
    <property type="component" value="Unassembled WGS sequence"/>
</dbReference>
<feature type="transmembrane region" description="Helical" evidence="5">
    <location>
        <begin position="201"/>
        <end position="221"/>
    </location>
</feature>
<keyword evidence="2" id="KW-0479">Metal-binding</keyword>
<dbReference type="EMBL" id="LBPV01000061">
    <property type="protein sequence ID" value="KKP63864.1"/>
    <property type="molecule type" value="Genomic_DNA"/>
</dbReference>
<proteinExistence type="inferred from homology"/>
<evidence type="ECO:0000313" key="7">
    <source>
        <dbReference type="EMBL" id="KKP63864.1"/>
    </source>
</evidence>
<evidence type="ECO:0000256" key="5">
    <source>
        <dbReference type="SAM" id="Phobius"/>
    </source>
</evidence>
<evidence type="ECO:0000313" key="8">
    <source>
        <dbReference type="Proteomes" id="UP000033866"/>
    </source>
</evidence>
<keyword evidence="1" id="KW-0349">Heme</keyword>
<evidence type="ECO:0000256" key="3">
    <source>
        <dbReference type="ARBA" id="ARBA00023004"/>
    </source>
</evidence>
<feature type="transmembrane region" description="Helical" evidence="5">
    <location>
        <begin position="162"/>
        <end position="189"/>
    </location>
</feature>
<dbReference type="PANTHER" id="PTHR19359">
    <property type="entry name" value="CYTOCHROME B5"/>
    <property type="match status" value="1"/>
</dbReference>
<keyword evidence="3" id="KW-0408">Iron</keyword>
<dbReference type="Gene3D" id="3.10.120.10">
    <property type="entry name" value="Cytochrome b5-like heme/steroid binding domain"/>
    <property type="match status" value="1"/>
</dbReference>
<dbReference type="GO" id="GO:0016020">
    <property type="term" value="C:membrane"/>
    <property type="evidence" value="ECO:0007669"/>
    <property type="project" value="TreeGrafter"/>
</dbReference>
<comment type="similarity">
    <text evidence="4">Belongs to the cytochrome b5 family.</text>
</comment>
<sequence>MKTVIIIIFSFFLLLQNTYAFSLNDVSEHDTRQDCWVVFEDGVYDISPYIEQHDIYLDITNWCGKDITDDFKDKGDLNKDHKGSSYSLLESFFIGSISDEKDAELSLSLNLEEDVTQDVRDEIMNRENPYNIIAPLLLSMTLYWIPYFLCKKNSERFSLVSFNAFWNTILFLLLFIPGILFGIFMILRYKFSSLWDINFNFMYWHVELSLAMGFLALNHFIQRIRIYFSQFKGSKK</sequence>
<evidence type="ECO:0000256" key="2">
    <source>
        <dbReference type="ARBA" id="ARBA00022723"/>
    </source>
</evidence>
<accession>A0A0G0B3A1</accession>
<evidence type="ECO:0000256" key="4">
    <source>
        <dbReference type="ARBA" id="ARBA00038168"/>
    </source>
</evidence>
<dbReference type="GO" id="GO:0020037">
    <property type="term" value="F:heme binding"/>
    <property type="evidence" value="ECO:0007669"/>
    <property type="project" value="TreeGrafter"/>
</dbReference>
<organism evidence="7 8">
    <name type="scientific">candidate division WS6 bacterium GW2011_GWE1_34_7</name>
    <dbReference type="NCBI Taxonomy" id="1619093"/>
    <lineage>
        <taxon>Bacteria</taxon>
        <taxon>Candidatus Dojkabacteria</taxon>
    </lineage>
</organism>
<protein>
    <recommendedName>
        <fullName evidence="6">Cytochrome b5 heme-binding domain-containing protein</fullName>
    </recommendedName>
</protein>
<evidence type="ECO:0000259" key="6">
    <source>
        <dbReference type="PROSITE" id="PS50255"/>
    </source>
</evidence>
<keyword evidence="5" id="KW-0812">Transmembrane</keyword>
<dbReference type="AlphaFoldDB" id="A0A0G0B3A1"/>
<dbReference type="InterPro" id="IPR036400">
    <property type="entry name" value="Cyt_B5-like_heme/steroid_sf"/>
</dbReference>
<dbReference type="PROSITE" id="PS50255">
    <property type="entry name" value="CYTOCHROME_B5_2"/>
    <property type="match status" value="1"/>
</dbReference>
<dbReference type="Pfam" id="PF00173">
    <property type="entry name" value="Cyt-b5"/>
    <property type="match status" value="1"/>
</dbReference>
<reference evidence="7 8" key="1">
    <citation type="journal article" date="2015" name="Nature">
        <title>rRNA introns, odd ribosomes, and small enigmatic genomes across a large radiation of phyla.</title>
        <authorList>
            <person name="Brown C.T."/>
            <person name="Hug L.A."/>
            <person name="Thomas B.C."/>
            <person name="Sharon I."/>
            <person name="Castelle C.J."/>
            <person name="Singh A."/>
            <person name="Wilkins M.J."/>
            <person name="Williams K.H."/>
            <person name="Banfield J.F."/>
        </authorList>
    </citation>
    <scope>NUCLEOTIDE SEQUENCE [LARGE SCALE GENOMIC DNA]</scope>
</reference>
<dbReference type="InterPro" id="IPR001199">
    <property type="entry name" value="Cyt_B5-like_heme/steroid-bd"/>
</dbReference>
<comment type="caution">
    <text evidence="7">The sequence shown here is derived from an EMBL/GenBank/DDBJ whole genome shotgun (WGS) entry which is preliminary data.</text>
</comment>
<dbReference type="SMART" id="SM01117">
    <property type="entry name" value="Cyt-b5"/>
    <property type="match status" value="1"/>
</dbReference>